<dbReference type="AlphaFoldDB" id="A0AAV4U6V3"/>
<evidence type="ECO:0000313" key="1">
    <source>
        <dbReference type="EMBL" id="GIY53504.1"/>
    </source>
</evidence>
<reference evidence="1 2" key="1">
    <citation type="submission" date="2021-06" db="EMBL/GenBank/DDBJ databases">
        <title>Caerostris extrusa draft genome.</title>
        <authorList>
            <person name="Kono N."/>
            <person name="Arakawa K."/>
        </authorList>
    </citation>
    <scope>NUCLEOTIDE SEQUENCE [LARGE SCALE GENOMIC DNA]</scope>
</reference>
<dbReference type="EMBL" id="BPLR01012370">
    <property type="protein sequence ID" value="GIY53504.1"/>
    <property type="molecule type" value="Genomic_DNA"/>
</dbReference>
<sequence length="42" mass="4564">MGHQPFLWTLRTISFNILSGKQGLFLLSLVNGKTASSAVQTT</sequence>
<organism evidence="1 2">
    <name type="scientific">Caerostris extrusa</name>
    <name type="common">Bark spider</name>
    <name type="synonym">Caerostris bankana</name>
    <dbReference type="NCBI Taxonomy" id="172846"/>
    <lineage>
        <taxon>Eukaryota</taxon>
        <taxon>Metazoa</taxon>
        <taxon>Ecdysozoa</taxon>
        <taxon>Arthropoda</taxon>
        <taxon>Chelicerata</taxon>
        <taxon>Arachnida</taxon>
        <taxon>Araneae</taxon>
        <taxon>Araneomorphae</taxon>
        <taxon>Entelegynae</taxon>
        <taxon>Araneoidea</taxon>
        <taxon>Araneidae</taxon>
        <taxon>Caerostris</taxon>
    </lineage>
</organism>
<comment type="caution">
    <text evidence="1">The sequence shown here is derived from an EMBL/GenBank/DDBJ whole genome shotgun (WGS) entry which is preliminary data.</text>
</comment>
<accession>A0AAV4U6V3</accession>
<protein>
    <submittedName>
        <fullName evidence="1">Uncharacterized protein</fullName>
    </submittedName>
</protein>
<keyword evidence="2" id="KW-1185">Reference proteome</keyword>
<dbReference type="Proteomes" id="UP001054945">
    <property type="component" value="Unassembled WGS sequence"/>
</dbReference>
<evidence type="ECO:0000313" key="2">
    <source>
        <dbReference type="Proteomes" id="UP001054945"/>
    </source>
</evidence>
<feature type="non-terminal residue" evidence="1">
    <location>
        <position position="42"/>
    </location>
</feature>
<name>A0AAV4U6V3_CAEEX</name>
<gene>
    <name evidence="1" type="ORF">CEXT_96771</name>
</gene>
<proteinExistence type="predicted"/>